<dbReference type="EMBL" id="CP002299">
    <property type="protein sequence ID" value="ADP84496.1"/>
    <property type="molecule type" value="Genomic_DNA"/>
</dbReference>
<dbReference type="Proteomes" id="UP000002484">
    <property type="component" value="Chromosome"/>
</dbReference>
<organism evidence="2 3">
    <name type="scientific">Pseudofrankia inefficax (strain DSM 45817 / CECT 9037 / DDB 130130 / EuI1c)</name>
    <name type="common">Frankia inefficax</name>
    <dbReference type="NCBI Taxonomy" id="298654"/>
    <lineage>
        <taxon>Bacteria</taxon>
        <taxon>Bacillati</taxon>
        <taxon>Actinomycetota</taxon>
        <taxon>Actinomycetes</taxon>
        <taxon>Frankiales</taxon>
        <taxon>Frankiaceae</taxon>
        <taxon>Pseudofrankia</taxon>
    </lineage>
</organism>
<sequence precursor="true">MNGRAKPRRGSWARNVTRVAAGAAMVTAGTGHLSFAREDFQAQVPDWVPLDKDTTVLASGVVEIAMGAALIGLPRHRRLVGATLAAFLVAVFPGNISQYTGHRDGLGLDTDRKRAVRLLFQPLMVAVAWWSTHDSGAS</sequence>
<gene>
    <name evidence="2" type="ordered locus">FraEuI1c_6520</name>
</gene>
<evidence type="ECO:0000256" key="1">
    <source>
        <dbReference type="SAM" id="Phobius"/>
    </source>
</evidence>
<dbReference type="eggNOG" id="COG4270">
    <property type="taxonomic scope" value="Bacteria"/>
</dbReference>
<reference evidence="2 3" key="1">
    <citation type="submission" date="2010-10" db="EMBL/GenBank/DDBJ databases">
        <title>Complete sequence of Frankia sp. EuI1c.</title>
        <authorList>
            <consortium name="US DOE Joint Genome Institute"/>
            <person name="Lucas S."/>
            <person name="Copeland A."/>
            <person name="Lapidus A."/>
            <person name="Cheng J.-F."/>
            <person name="Bruce D."/>
            <person name="Goodwin L."/>
            <person name="Pitluck S."/>
            <person name="Chertkov O."/>
            <person name="Detter J.C."/>
            <person name="Han C."/>
            <person name="Tapia R."/>
            <person name="Land M."/>
            <person name="Hauser L."/>
            <person name="Jeffries C."/>
            <person name="Kyrpides N."/>
            <person name="Ivanova N."/>
            <person name="Mikhailova N."/>
            <person name="Beauchemin N."/>
            <person name="Sen A."/>
            <person name="Sur S.A."/>
            <person name="Gtari M."/>
            <person name="Wall L."/>
            <person name="Tisa L."/>
            <person name="Woyke T."/>
        </authorList>
    </citation>
    <scope>NUCLEOTIDE SEQUENCE [LARGE SCALE GENOMIC DNA]</scope>
    <source>
        <strain evidence="3">DSM 45817 / CECT 9037 / EuI1c</strain>
    </source>
</reference>
<keyword evidence="1" id="KW-0812">Transmembrane</keyword>
<dbReference type="PANTHER" id="PTHR36974:SF1">
    <property type="entry name" value="DOXX FAMILY MEMBRANE PROTEIN"/>
    <property type="match status" value="1"/>
</dbReference>
<dbReference type="InParanoid" id="E3J8G2"/>
<accession>E3J8G2</accession>
<keyword evidence="1" id="KW-0472">Membrane</keyword>
<name>E3J8G2_PSEI1</name>
<keyword evidence="1" id="KW-1133">Transmembrane helix</keyword>
<evidence type="ECO:0000313" key="3">
    <source>
        <dbReference type="Proteomes" id="UP000002484"/>
    </source>
</evidence>
<protein>
    <submittedName>
        <fullName evidence="2">Membrane protein</fullName>
    </submittedName>
</protein>
<dbReference type="AlphaFoldDB" id="E3J8G2"/>
<feature type="transmembrane region" description="Helical" evidence="1">
    <location>
        <begin position="79"/>
        <end position="96"/>
    </location>
</feature>
<keyword evidence="3" id="KW-1185">Reference proteome</keyword>
<dbReference type="PANTHER" id="PTHR36974">
    <property type="entry name" value="MEMBRANE PROTEIN-RELATED"/>
    <property type="match status" value="1"/>
</dbReference>
<dbReference type="OrthoDB" id="9788974at2"/>
<dbReference type="KEGG" id="fri:FraEuI1c_6520"/>
<feature type="transmembrane region" description="Helical" evidence="1">
    <location>
        <begin position="12"/>
        <end position="35"/>
    </location>
</feature>
<dbReference type="RefSeq" id="WP_013427608.1">
    <property type="nucleotide sequence ID" value="NC_014666.1"/>
</dbReference>
<dbReference type="HOGENOM" id="CLU_128738_0_0_11"/>
<feature type="transmembrane region" description="Helical" evidence="1">
    <location>
        <begin position="55"/>
        <end position="72"/>
    </location>
</feature>
<dbReference type="STRING" id="298654.FraEuI1c_6520"/>
<evidence type="ECO:0000313" key="2">
    <source>
        <dbReference type="EMBL" id="ADP84496.1"/>
    </source>
</evidence>
<proteinExistence type="predicted"/>